<evidence type="ECO:0000256" key="1">
    <source>
        <dbReference type="ARBA" id="ARBA00004229"/>
    </source>
</evidence>
<comment type="function">
    <text evidence="6">Plays an essential role in chain termination during de novo fatty acid synthesis.</text>
</comment>
<dbReference type="SUPFAM" id="SSF54637">
    <property type="entry name" value="Thioesterase/thiol ester dehydrase-isomerase"/>
    <property type="match status" value="1"/>
</dbReference>
<reference evidence="9" key="1">
    <citation type="submission" date="2022-10" db="EMBL/GenBank/DDBJ databases">
        <authorList>
            <person name="Hyden B.L."/>
            <person name="Feng K."/>
            <person name="Yates T."/>
            <person name="Jawdy S."/>
            <person name="Smart L.B."/>
            <person name="Muchero W."/>
        </authorList>
    </citation>
    <scope>NUCLEOTIDE SEQUENCE</scope>
    <source>
        <tissue evidence="9">Shoot tip</tissue>
    </source>
</reference>
<keyword evidence="6" id="KW-0444">Lipid biosynthesis</keyword>
<evidence type="ECO:0000256" key="6">
    <source>
        <dbReference type="RuleBase" id="RU363096"/>
    </source>
</evidence>
<keyword evidence="6" id="KW-0443">Lipid metabolism</keyword>
<dbReference type="Pfam" id="PF01643">
    <property type="entry name" value="Acyl-ACP_TE"/>
    <property type="match status" value="1"/>
</dbReference>
<evidence type="ECO:0000256" key="5">
    <source>
        <dbReference type="ARBA" id="ARBA00022946"/>
    </source>
</evidence>
<organism evidence="9 10">
    <name type="scientific">Salix suchowensis</name>
    <dbReference type="NCBI Taxonomy" id="1278906"/>
    <lineage>
        <taxon>Eukaryota</taxon>
        <taxon>Viridiplantae</taxon>
        <taxon>Streptophyta</taxon>
        <taxon>Embryophyta</taxon>
        <taxon>Tracheophyta</taxon>
        <taxon>Spermatophyta</taxon>
        <taxon>Magnoliopsida</taxon>
        <taxon>eudicotyledons</taxon>
        <taxon>Gunneridae</taxon>
        <taxon>Pentapetalae</taxon>
        <taxon>rosids</taxon>
        <taxon>fabids</taxon>
        <taxon>Malpighiales</taxon>
        <taxon>Salicaceae</taxon>
        <taxon>Saliceae</taxon>
        <taxon>Salix</taxon>
    </lineage>
</organism>
<dbReference type="InterPro" id="IPR045023">
    <property type="entry name" value="FATA/B"/>
</dbReference>
<feature type="domain" description="Acyl-ACP thioesterase N-terminal hotdog" evidence="8">
    <location>
        <begin position="45"/>
        <end position="125"/>
    </location>
</feature>
<keyword evidence="5" id="KW-0809">Transit peptide</keyword>
<sequence length="143" mass="16087">MALQNITQSGKLKIDSEKKGRQNIPTEKQLVDPFRQGFITEGGVGYRQTVVVRSYEGGADKTATLESILYLLQETALNHARVSGLLGDGFGATHGMVRNNLIWVVTRMQVQVDEYPIWGEVMEVDMGRGIMERWNVSRLAYQK</sequence>
<keyword evidence="3 6" id="KW-0150">Chloroplast</keyword>
<reference evidence="9" key="2">
    <citation type="journal article" date="2023" name="Int. J. Mol. Sci.">
        <title>De Novo Assembly and Annotation of 11 Diverse Shrub Willow (Salix) Genomes Reveals Novel Gene Organization in Sex-Linked Regions.</title>
        <authorList>
            <person name="Hyden B."/>
            <person name="Feng K."/>
            <person name="Yates T.B."/>
            <person name="Jawdy S."/>
            <person name="Cereghino C."/>
            <person name="Smart L.B."/>
            <person name="Muchero W."/>
        </authorList>
    </citation>
    <scope>NUCLEOTIDE SEQUENCE</scope>
    <source>
        <tissue evidence="9">Shoot tip</tissue>
    </source>
</reference>
<keyword evidence="10" id="KW-1185">Reference proteome</keyword>
<evidence type="ECO:0000313" key="10">
    <source>
        <dbReference type="Proteomes" id="UP001141253"/>
    </source>
</evidence>
<accession>A0ABQ9B781</accession>
<protein>
    <recommendedName>
        <fullName evidence="6">Acyl-[acyl-carrier-protein] hydrolase</fullName>
        <ecNumber evidence="6">3.1.2.-</ecNumber>
    </recommendedName>
</protein>
<dbReference type="PANTHER" id="PTHR31727:SF12">
    <property type="entry name" value="ACYL-[ACYL-CARRIER-PROTEIN] HYDROLASE"/>
    <property type="match status" value="1"/>
</dbReference>
<dbReference type="EMBL" id="JAPFFI010000010">
    <property type="protein sequence ID" value="KAJ6375847.1"/>
    <property type="molecule type" value="Genomic_DNA"/>
</dbReference>
<dbReference type="InterPro" id="IPR029069">
    <property type="entry name" value="HotDog_dom_sf"/>
</dbReference>
<dbReference type="Gene3D" id="3.10.129.10">
    <property type="entry name" value="Hotdog Thioesterase"/>
    <property type="match status" value="1"/>
</dbReference>
<dbReference type="PANTHER" id="PTHR31727">
    <property type="entry name" value="OLEOYL-ACYL CARRIER PROTEIN THIOESTERASE 1, CHLOROPLASTIC"/>
    <property type="match status" value="1"/>
</dbReference>
<keyword evidence="6" id="KW-0378">Hydrolase</keyword>
<evidence type="ECO:0000259" key="8">
    <source>
        <dbReference type="Pfam" id="PF01643"/>
    </source>
</evidence>
<feature type="region of interest" description="Disordered" evidence="7">
    <location>
        <begin position="1"/>
        <end position="26"/>
    </location>
</feature>
<feature type="compositionally biased region" description="Polar residues" evidence="7">
    <location>
        <begin position="1"/>
        <end position="10"/>
    </location>
</feature>
<comment type="subcellular location">
    <subcellularLocation>
        <location evidence="1 6">Plastid</location>
        <location evidence="1 6">Chloroplast</location>
    </subcellularLocation>
</comment>
<keyword evidence="4 6" id="KW-0934">Plastid</keyword>
<keyword evidence="6" id="KW-0276">Fatty acid metabolism</keyword>
<keyword evidence="6" id="KW-0275">Fatty acid biosynthesis</keyword>
<proteinExistence type="inferred from homology"/>
<comment type="caution">
    <text evidence="9">The sequence shown here is derived from an EMBL/GenBank/DDBJ whole genome shotgun (WGS) entry which is preliminary data.</text>
</comment>
<name>A0ABQ9B781_9ROSI</name>
<dbReference type="InterPro" id="IPR002864">
    <property type="entry name" value="Acyl-ACP_thioesterase_NHD"/>
</dbReference>
<evidence type="ECO:0000256" key="3">
    <source>
        <dbReference type="ARBA" id="ARBA00022528"/>
    </source>
</evidence>
<evidence type="ECO:0000313" key="9">
    <source>
        <dbReference type="EMBL" id="KAJ6375847.1"/>
    </source>
</evidence>
<evidence type="ECO:0000256" key="7">
    <source>
        <dbReference type="SAM" id="MobiDB-lite"/>
    </source>
</evidence>
<evidence type="ECO:0000256" key="4">
    <source>
        <dbReference type="ARBA" id="ARBA00022640"/>
    </source>
</evidence>
<gene>
    <name evidence="9" type="ORF">OIU77_000751</name>
</gene>
<comment type="similarity">
    <text evidence="2 6">Belongs to the acyl-ACP thioesterase family.</text>
</comment>
<evidence type="ECO:0000256" key="2">
    <source>
        <dbReference type="ARBA" id="ARBA00006500"/>
    </source>
</evidence>
<dbReference type="Proteomes" id="UP001141253">
    <property type="component" value="Chromosome 12"/>
</dbReference>
<dbReference type="EC" id="3.1.2.-" evidence="6"/>